<name>A0A0D5C1M5_9ARCH</name>
<dbReference type="GeneID" id="24819782"/>
<gene>
    <name evidence="1" type="ORF">NADRNF5_0539</name>
</gene>
<sequence>MTKLLYASIIASVIVMSVFSTNAFAQSEFKKIEGDELLNPISQDILAKIEFSKKQFQQAKETENKRTAQQKLIDEQRKISQESLKQEIKRMEKSYEEFTPRNAFAKYVSNLNATNHGIFWDQFDYLQVKVSLARDARDSVLKQGGTFSDAMKQYVQFAKMPKIEMQNIVRELNIKHNLAQEDIQSNFDMNGKLPRYENDLAAPCYGCTAKISKVQVDSNQSVPISRTVLEPKPLQITDLKESLSDLQKEFLESRNIIEQKKMVFEMNEIIKQIQDLK</sequence>
<protein>
    <submittedName>
        <fullName evidence="1">Uncharacterized protein</fullName>
    </submittedName>
</protein>
<reference evidence="1 2" key="2">
    <citation type="journal article" date="2016" name="ISME J.">
        <title>Physiological and genomic characterization of two novel marine thaumarchaeal strains indicates niche differentiation.</title>
        <authorList>
            <person name="Bayer B."/>
            <person name="Vojvoda J."/>
            <person name="Offre P."/>
            <person name="Alves R.J."/>
            <person name="Elisabeth N.H."/>
            <person name="Garcia J.A."/>
            <person name="Volland J.M."/>
            <person name="Srivastava A."/>
            <person name="Schleper C."/>
            <person name="Herndl G.J."/>
        </authorList>
    </citation>
    <scope>NUCLEOTIDE SEQUENCE [LARGE SCALE GENOMIC DNA]</scope>
    <source>
        <strain evidence="1 2">NF5</strain>
    </source>
</reference>
<dbReference type="KEGG" id="nin:NADRNF5_0539"/>
<evidence type="ECO:0000313" key="1">
    <source>
        <dbReference type="EMBL" id="AJW70235.1"/>
    </source>
</evidence>
<organism evidence="1 2">
    <name type="scientific">Nitrosopumilus adriaticus</name>
    <dbReference type="NCBI Taxonomy" id="1580092"/>
    <lineage>
        <taxon>Archaea</taxon>
        <taxon>Nitrososphaerota</taxon>
        <taxon>Nitrososphaeria</taxon>
        <taxon>Nitrosopumilales</taxon>
        <taxon>Nitrosopumilaceae</taxon>
        <taxon>Nitrosopumilus</taxon>
    </lineage>
</organism>
<evidence type="ECO:0000313" key="2">
    <source>
        <dbReference type="Proteomes" id="UP000032408"/>
    </source>
</evidence>
<dbReference type="HOGENOM" id="CLU_087502_0_0_2"/>
<dbReference type="AlphaFoldDB" id="A0A0D5C1M5"/>
<dbReference type="RefSeq" id="WP_237089316.1">
    <property type="nucleotide sequence ID" value="NZ_CP011070.1"/>
</dbReference>
<proteinExistence type="predicted"/>
<keyword evidence="2" id="KW-1185">Reference proteome</keyword>
<reference evidence="2" key="1">
    <citation type="submission" date="2015-03" db="EMBL/GenBank/DDBJ databases">
        <title>Characterization of two novel Thaumarchaeota isolated from the Northern Adriatic Sea.</title>
        <authorList>
            <person name="Bayer B."/>
            <person name="Vojvoda J."/>
            <person name="Offre P."/>
            <person name="Srivastava A."/>
            <person name="Elisabeth N."/>
            <person name="Garcia J.A.L."/>
            <person name="Schleper C."/>
            <person name="Herndl G.J."/>
        </authorList>
    </citation>
    <scope>NUCLEOTIDE SEQUENCE [LARGE SCALE GENOMIC DNA]</scope>
    <source>
        <strain evidence="2">NF5</strain>
    </source>
</reference>
<dbReference type="EMBL" id="CP011070">
    <property type="protein sequence ID" value="AJW70235.1"/>
    <property type="molecule type" value="Genomic_DNA"/>
</dbReference>
<accession>A0A0D5C1M5</accession>
<dbReference type="Proteomes" id="UP000032408">
    <property type="component" value="Chromosome"/>
</dbReference>